<evidence type="ECO:0000256" key="1">
    <source>
        <dbReference type="SAM" id="MobiDB-lite"/>
    </source>
</evidence>
<dbReference type="RefSeq" id="WP_202246832.1">
    <property type="nucleotide sequence ID" value="NZ_JAESIY010000024.1"/>
</dbReference>
<dbReference type="AlphaFoldDB" id="A0A937FEG9"/>
<accession>A0A937FEG9</accession>
<gene>
    <name evidence="2" type="ORF">JL102_23020</name>
</gene>
<sequence length="245" mass="28262">MIIPPKNSHTTINSGQCRSEQKEKSCDEKIRTGNEIPGSNTLPSNQVVRHETREKVPMREAGGAVDASNDNRSTFLKLLSGQLWSMALELLYKDCYLSPSQLEVGEKQIMKFYEPVSTQSLGKVHQQYVSRIKMAGEYIAKDPEKRYVQLPDRYFSTHNPFGFRGTKAWYDKKKKRKAQIEAKSILHKQLTRILKAKKKEKNRESLNLKLFRECEAQIAKLKDSRSIHRPKTKYGVRACCFLNSH</sequence>
<protein>
    <submittedName>
        <fullName evidence="2">Uncharacterized protein</fullName>
    </submittedName>
</protein>
<feature type="region of interest" description="Disordered" evidence="1">
    <location>
        <begin position="1"/>
        <end position="26"/>
    </location>
</feature>
<name>A0A937FEG9_9BACT</name>
<feature type="compositionally biased region" description="Polar residues" evidence="1">
    <location>
        <begin position="7"/>
        <end position="18"/>
    </location>
</feature>
<keyword evidence="3" id="KW-1185">Reference proteome</keyword>
<organism evidence="2 3">
    <name type="scientific">Fulvivirga sediminis</name>
    <dbReference type="NCBI Taxonomy" id="2803949"/>
    <lineage>
        <taxon>Bacteria</taxon>
        <taxon>Pseudomonadati</taxon>
        <taxon>Bacteroidota</taxon>
        <taxon>Cytophagia</taxon>
        <taxon>Cytophagales</taxon>
        <taxon>Fulvivirgaceae</taxon>
        <taxon>Fulvivirga</taxon>
    </lineage>
</organism>
<evidence type="ECO:0000313" key="3">
    <source>
        <dbReference type="Proteomes" id="UP000659388"/>
    </source>
</evidence>
<comment type="caution">
    <text evidence="2">The sequence shown here is derived from an EMBL/GenBank/DDBJ whole genome shotgun (WGS) entry which is preliminary data.</text>
</comment>
<dbReference type="Proteomes" id="UP000659388">
    <property type="component" value="Unassembled WGS sequence"/>
</dbReference>
<evidence type="ECO:0000313" key="2">
    <source>
        <dbReference type="EMBL" id="MBL3659038.1"/>
    </source>
</evidence>
<proteinExistence type="predicted"/>
<dbReference type="EMBL" id="JAESIY010000024">
    <property type="protein sequence ID" value="MBL3659038.1"/>
    <property type="molecule type" value="Genomic_DNA"/>
</dbReference>
<reference evidence="2" key="1">
    <citation type="submission" date="2021-01" db="EMBL/GenBank/DDBJ databases">
        <title>Fulvivirga kasyanovii gen. nov., sp nov., a novel member of the phylum Bacteroidetes isolated from seawater in a mussel farm.</title>
        <authorList>
            <person name="Zhao L.-H."/>
            <person name="Wang Z.-J."/>
        </authorList>
    </citation>
    <scope>NUCLEOTIDE SEQUENCE</scope>
    <source>
        <strain evidence="2">2943</strain>
    </source>
</reference>